<sequence length="367" mass="41025">MKSWASNSTKSWGSTTKKEYAMKKIQLPPNYNDANAYNSGFAVKNISELQKTAEQWKKTYSLKPVGGDRNKIHLLIIDDQFDFSFPDGSLYVGGRSGMSAQDDQKRLAEFIYTNLGVLSQVTPTMDSHLPFQIFFPVAHSLEDGSHPEPNTMIFADEYKQGKYRANPAMARQIGVDPVWLTKQFTYYCEQLEAKGKYNLYLWPYHCMLGSNGHKLAGVIEEARLFHSFARGAANIPEIKGGNPLTEHYSIFKPEVTNCWDGQAIPGAQKNTALIQKLVKSDYVIMAGQAASHCVKESIEDFLAEILAIDPELAKKVYILDDCTSSVVIPGIVDFTDEAEKAMQKFQDAGMNLVKSTTSIEDWPGMDL</sequence>
<reference evidence="3" key="1">
    <citation type="journal article" date="2012" name="Science">
        <title>Fermentation, hydrogen, and sulfur metabolism in multiple uncultivated bacterial phyla.</title>
        <authorList>
            <person name="Wrighton K.C."/>
            <person name="Thomas B.C."/>
            <person name="Sharon I."/>
            <person name="Miller C.S."/>
            <person name="Castelle C.J."/>
            <person name="VerBerkmoes N.C."/>
            <person name="Wilkins M.J."/>
            <person name="Hettich R.L."/>
            <person name="Lipton M.S."/>
            <person name="Williams K.H."/>
            <person name="Long P.E."/>
            <person name="Banfield J.F."/>
        </authorList>
    </citation>
    <scope>NUCLEOTIDE SEQUENCE [LARGE SCALE GENOMIC DNA]</scope>
</reference>
<dbReference type="InterPro" id="IPR052347">
    <property type="entry name" value="Isochorismatase_Nicotinamidase"/>
</dbReference>
<dbReference type="AlphaFoldDB" id="K2AXX9"/>
<dbReference type="PANTHER" id="PTHR11080">
    <property type="entry name" value="PYRAZINAMIDASE/NICOTINAMIDASE"/>
    <property type="match status" value="1"/>
</dbReference>
<dbReference type="GO" id="GO:0016787">
    <property type="term" value="F:hydrolase activity"/>
    <property type="evidence" value="ECO:0007669"/>
    <property type="project" value="UniProtKB-KW"/>
</dbReference>
<evidence type="ECO:0000313" key="3">
    <source>
        <dbReference type="EMBL" id="EKD66616.1"/>
    </source>
</evidence>
<gene>
    <name evidence="3" type="ORF">ACD_49C00029G0044</name>
</gene>
<comment type="caution">
    <text evidence="3">The sequence shown here is derived from an EMBL/GenBank/DDBJ whole genome shotgun (WGS) entry which is preliminary data.</text>
</comment>
<dbReference type="PANTHER" id="PTHR11080:SF2">
    <property type="entry name" value="LD05707P"/>
    <property type="match status" value="1"/>
</dbReference>
<proteinExistence type="inferred from homology"/>
<dbReference type="Gene3D" id="3.40.50.850">
    <property type="entry name" value="Isochorismatase-like"/>
    <property type="match status" value="1"/>
</dbReference>
<dbReference type="EMBL" id="AMFJ01021615">
    <property type="protein sequence ID" value="EKD66616.1"/>
    <property type="molecule type" value="Genomic_DNA"/>
</dbReference>
<dbReference type="InterPro" id="IPR036380">
    <property type="entry name" value="Isochorismatase-like_sf"/>
</dbReference>
<accession>K2AXX9</accession>
<evidence type="ECO:0008006" key="4">
    <source>
        <dbReference type="Google" id="ProtNLM"/>
    </source>
</evidence>
<keyword evidence="2" id="KW-0378">Hydrolase</keyword>
<organism evidence="3">
    <name type="scientific">uncultured bacterium</name>
    <name type="common">gcode 4</name>
    <dbReference type="NCBI Taxonomy" id="1234023"/>
    <lineage>
        <taxon>Bacteria</taxon>
        <taxon>environmental samples</taxon>
    </lineage>
</organism>
<name>K2AXX9_9BACT</name>
<evidence type="ECO:0000256" key="2">
    <source>
        <dbReference type="ARBA" id="ARBA00022801"/>
    </source>
</evidence>
<protein>
    <recommendedName>
        <fullName evidence="4">Nicotinamidase</fullName>
    </recommendedName>
</protein>
<dbReference type="SUPFAM" id="SSF52499">
    <property type="entry name" value="Isochorismatase-like hydrolases"/>
    <property type="match status" value="1"/>
</dbReference>
<evidence type="ECO:0000256" key="1">
    <source>
        <dbReference type="ARBA" id="ARBA00006336"/>
    </source>
</evidence>
<comment type="similarity">
    <text evidence="1">Belongs to the isochorismatase family.</text>
</comment>